<dbReference type="InterPro" id="IPR052156">
    <property type="entry name" value="BCAA_Transport_ATP-bd_LivF"/>
</dbReference>
<protein>
    <submittedName>
        <fullName evidence="8">Branched-chain amino acid transport system ATP-binding protein</fullName>
    </submittedName>
</protein>
<dbReference type="CDD" id="cd03224">
    <property type="entry name" value="ABC_TM1139_LivF_branched"/>
    <property type="match status" value="1"/>
</dbReference>
<evidence type="ECO:0000256" key="6">
    <source>
        <dbReference type="SAM" id="MobiDB-lite"/>
    </source>
</evidence>
<dbReference type="EMBL" id="JACHJU010000002">
    <property type="protein sequence ID" value="MBB4941551.1"/>
    <property type="molecule type" value="Genomic_DNA"/>
</dbReference>
<gene>
    <name evidence="8" type="ORF">FHR32_005928</name>
</gene>
<evidence type="ECO:0000256" key="1">
    <source>
        <dbReference type="ARBA" id="ARBA00005417"/>
    </source>
</evidence>
<keyword evidence="3" id="KW-0547">Nucleotide-binding</keyword>
<keyword evidence="9" id="KW-1185">Reference proteome</keyword>
<reference evidence="8 9" key="1">
    <citation type="submission" date="2020-08" db="EMBL/GenBank/DDBJ databases">
        <title>Sequencing the genomes of 1000 actinobacteria strains.</title>
        <authorList>
            <person name="Klenk H.-P."/>
        </authorList>
    </citation>
    <scope>NUCLEOTIDE SEQUENCE [LARGE SCALE GENOMIC DNA]</scope>
    <source>
        <strain evidence="8 9">DSM 43023</strain>
    </source>
</reference>
<dbReference type="Pfam" id="PF00005">
    <property type="entry name" value="ABC_tran"/>
    <property type="match status" value="1"/>
</dbReference>
<comment type="similarity">
    <text evidence="1">Belongs to the ABC transporter superfamily.</text>
</comment>
<accession>A0A7W7WC00</accession>
<feature type="domain" description="ABC transporter" evidence="7">
    <location>
        <begin position="3"/>
        <end position="233"/>
    </location>
</feature>
<name>A0A7W7WC00_9ACTN</name>
<dbReference type="GO" id="GO:0015658">
    <property type="term" value="F:branched-chain amino acid transmembrane transporter activity"/>
    <property type="evidence" value="ECO:0007669"/>
    <property type="project" value="InterPro"/>
</dbReference>
<dbReference type="GO" id="GO:0016887">
    <property type="term" value="F:ATP hydrolysis activity"/>
    <property type="evidence" value="ECO:0007669"/>
    <property type="project" value="InterPro"/>
</dbReference>
<dbReference type="PANTHER" id="PTHR43820">
    <property type="entry name" value="HIGH-AFFINITY BRANCHED-CHAIN AMINO ACID TRANSPORT ATP-BINDING PROTEIN LIVF"/>
    <property type="match status" value="1"/>
</dbReference>
<dbReference type="InterPro" id="IPR003593">
    <property type="entry name" value="AAA+_ATPase"/>
</dbReference>
<dbReference type="PROSITE" id="PS00211">
    <property type="entry name" value="ABC_TRANSPORTER_1"/>
    <property type="match status" value="1"/>
</dbReference>
<dbReference type="GO" id="GO:0015807">
    <property type="term" value="P:L-amino acid transport"/>
    <property type="evidence" value="ECO:0007669"/>
    <property type="project" value="TreeGrafter"/>
</dbReference>
<keyword evidence="5" id="KW-0029">Amino-acid transport</keyword>
<dbReference type="InterPro" id="IPR027417">
    <property type="entry name" value="P-loop_NTPase"/>
</dbReference>
<dbReference type="AlphaFoldDB" id="A0A7W7WC00"/>
<dbReference type="InterPro" id="IPR030660">
    <property type="entry name" value="ABC_branched_ATPase_LivF/BraG"/>
</dbReference>
<evidence type="ECO:0000256" key="4">
    <source>
        <dbReference type="ARBA" id="ARBA00022840"/>
    </source>
</evidence>
<evidence type="ECO:0000256" key="3">
    <source>
        <dbReference type="ARBA" id="ARBA00022741"/>
    </source>
</evidence>
<dbReference type="PROSITE" id="PS50893">
    <property type="entry name" value="ABC_TRANSPORTER_2"/>
    <property type="match status" value="1"/>
</dbReference>
<dbReference type="Gene3D" id="3.40.50.300">
    <property type="entry name" value="P-loop containing nucleotide triphosphate hydrolases"/>
    <property type="match status" value="1"/>
</dbReference>
<dbReference type="PIRSF" id="PIRSF039137">
    <property type="entry name" value="ABC_branched_ATPase"/>
    <property type="match status" value="1"/>
</dbReference>
<evidence type="ECO:0000256" key="5">
    <source>
        <dbReference type="ARBA" id="ARBA00022970"/>
    </source>
</evidence>
<evidence type="ECO:0000313" key="9">
    <source>
        <dbReference type="Proteomes" id="UP000534286"/>
    </source>
</evidence>
<feature type="region of interest" description="Disordered" evidence="6">
    <location>
        <begin position="240"/>
        <end position="278"/>
    </location>
</feature>
<comment type="caution">
    <text evidence="8">The sequence shown here is derived from an EMBL/GenBank/DDBJ whole genome shotgun (WGS) entry which is preliminary data.</text>
</comment>
<dbReference type="InterPro" id="IPR017871">
    <property type="entry name" value="ABC_transporter-like_CS"/>
</dbReference>
<organism evidence="8 9">
    <name type="scientific">Streptosporangium album</name>
    <dbReference type="NCBI Taxonomy" id="47479"/>
    <lineage>
        <taxon>Bacteria</taxon>
        <taxon>Bacillati</taxon>
        <taxon>Actinomycetota</taxon>
        <taxon>Actinomycetes</taxon>
        <taxon>Streptosporangiales</taxon>
        <taxon>Streptosporangiaceae</taxon>
        <taxon>Streptosporangium</taxon>
    </lineage>
</organism>
<dbReference type="Proteomes" id="UP000534286">
    <property type="component" value="Unassembled WGS sequence"/>
</dbReference>
<dbReference type="SUPFAM" id="SSF52540">
    <property type="entry name" value="P-loop containing nucleoside triphosphate hydrolases"/>
    <property type="match status" value="1"/>
</dbReference>
<evidence type="ECO:0000256" key="2">
    <source>
        <dbReference type="ARBA" id="ARBA00022448"/>
    </source>
</evidence>
<keyword evidence="2" id="KW-0813">Transport</keyword>
<sequence>MLLEIKDIHVHYGKIEALKGISVEVNEGEIVTLIGANGAGKTTTLKTISGLRGLSSGSIHFDGKDISKMPGHKRVMAGLGQAPEGRGVFPGMTVHDNLLMGAYTRSGDFGADLKEVYELFPRLAERRTQMGGTMSGGEQQMLAIGRALMAKPKVLLLDEPSMGLAPLMVQQIFSIIEEINRRGTTVLLVEQNAQQALKLAHRAYVLETGAVVKSAPAVDLLNDPDVQAAYLGGGLAHEVPVERSGTTAEQAAPAEGEAVGSDAPEGDASGGGVPREQV</sequence>
<feature type="compositionally biased region" description="Gly residues" evidence="6">
    <location>
        <begin position="268"/>
        <end position="278"/>
    </location>
</feature>
<evidence type="ECO:0000313" key="8">
    <source>
        <dbReference type="EMBL" id="MBB4941551.1"/>
    </source>
</evidence>
<dbReference type="PANTHER" id="PTHR43820:SF4">
    <property type="entry name" value="HIGH-AFFINITY BRANCHED-CHAIN AMINO ACID TRANSPORT ATP-BINDING PROTEIN LIVF"/>
    <property type="match status" value="1"/>
</dbReference>
<keyword evidence="4 8" id="KW-0067">ATP-binding</keyword>
<dbReference type="SMART" id="SM00382">
    <property type="entry name" value="AAA"/>
    <property type="match status" value="1"/>
</dbReference>
<dbReference type="GO" id="GO:0005524">
    <property type="term" value="F:ATP binding"/>
    <property type="evidence" value="ECO:0007669"/>
    <property type="project" value="UniProtKB-KW"/>
</dbReference>
<evidence type="ECO:0000259" key="7">
    <source>
        <dbReference type="PROSITE" id="PS50893"/>
    </source>
</evidence>
<dbReference type="InterPro" id="IPR003439">
    <property type="entry name" value="ABC_transporter-like_ATP-bd"/>
</dbReference>
<dbReference type="RefSeq" id="WP_246467459.1">
    <property type="nucleotide sequence ID" value="NZ_BAABEK010000037.1"/>
</dbReference>
<proteinExistence type="inferred from homology"/>